<proteinExistence type="inferred from homology"/>
<dbReference type="GO" id="GO:0003735">
    <property type="term" value="F:structural constituent of ribosome"/>
    <property type="evidence" value="ECO:0007669"/>
    <property type="project" value="InterPro"/>
</dbReference>
<keyword evidence="2" id="KW-0689">Ribosomal protein</keyword>
<dbReference type="Proteomes" id="UP000094065">
    <property type="component" value="Unassembled WGS sequence"/>
</dbReference>
<evidence type="ECO:0000256" key="4">
    <source>
        <dbReference type="SAM" id="MobiDB-lite"/>
    </source>
</evidence>
<dbReference type="OrthoDB" id="539541at2759"/>
<accession>A0A1E3HKC7</accession>
<dbReference type="PANTHER" id="PTHR11994">
    <property type="entry name" value="60S RIBOSOMAL PROTEIN L11-RELATED"/>
    <property type="match status" value="1"/>
</dbReference>
<dbReference type="AlphaFoldDB" id="A0A1E3HKC7"/>
<comment type="caution">
    <text evidence="6">The sequence shown here is derived from an EMBL/GenBank/DDBJ whole genome shotgun (WGS) entry which is preliminary data.</text>
</comment>
<dbReference type="GO" id="GO:1990904">
    <property type="term" value="C:ribonucleoprotein complex"/>
    <property type="evidence" value="ECO:0007669"/>
    <property type="project" value="UniProtKB-KW"/>
</dbReference>
<dbReference type="Pfam" id="PF00673">
    <property type="entry name" value="Ribosomal_L5_C"/>
    <property type="match status" value="1"/>
</dbReference>
<comment type="similarity">
    <text evidence="1">Belongs to the universal ribosomal protein uL5 family.</text>
</comment>
<feature type="domain" description="Large ribosomal subunit protein uL5 C-terminal" evidence="5">
    <location>
        <begin position="186"/>
        <end position="294"/>
    </location>
</feature>
<keyword evidence="3" id="KW-0687">Ribonucleoprotein</keyword>
<dbReference type="SUPFAM" id="SSF55282">
    <property type="entry name" value="RL5-like"/>
    <property type="match status" value="1"/>
</dbReference>
<evidence type="ECO:0000313" key="6">
    <source>
        <dbReference type="EMBL" id="ODN76802.1"/>
    </source>
</evidence>
<name>A0A1E3HKC7_9TREE</name>
<feature type="region of interest" description="Disordered" evidence="4">
    <location>
        <begin position="76"/>
        <end position="102"/>
    </location>
</feature>
<dbReference type="STRING" id="1295533.A0A1E3HKC7"/>
<dbReference type="GO" id="GO:0006412">
    <property type="term" value="P:translation"/>
    <property type="evidence" value="ECO:0007669"/>
    <property type="project" value="InterPro"/>
</dbReference>
<dbReference type="Gene3D" id="3.30.1440.10">
    <property type="match status" value="1"/>
</dbReference>
<dbReference type="InterPro" id="IPR002132">
    <property type="entry name" value="Ribosomal_uL5"/>
</dbReference>
<dbReference type="GeneID" id="30156713"/>
<gene>
    <name evidence="6" type="ORF">L202_05404</name>
</gene>
<keyword evidence="7" id="KW-1185">Reference proteome</keyword>
<sequence length="297" mass="32201">MASTSLRPLVRRASAIPSLARAASSQPPKARPAPTDEWTLPLIHLGPTHPSRYGQHYNKTLSSDLMYMTYSHRLSQKPEAPPAIERPPTPYEANRPKPPIMRGNRAVRTKTTEVGPETVPKVESIIIHTMVKEAVGNKNTLLSAVAALRAISGETANGGGRKGSSGVQVLAAKKSAAAWKLRSGMPVAVKVELKGEAMYDFLQSLVDFVLPRLRDFSGVPLPPASTPKNSPASLAGVVSFGFGHTAMSFFPQIEANTDAYPRLHGFHVFFKTNLTGDNAHENARALVSGFRIPFHRR</sequence>
<dbReference type="InterPro" id="IPR022803">
    <property type="entry name" value="Ribosomal_uL5_dom_sf"/>
</dbReference>
<dbReference type="GO" id="GO:0005840">
    <property type="term" value="C:ribosome"/>
    <property type="evidence" value="ECO:0007669"/>
    <property type="project" value="UniProtKB-KW"/>
</dbReference>
<dbReference type="RefSeq" id="XP_018992176.1">
    <property type="nucleotide sequence ID" value="XM_019139685.1"/>
</dbReference>
<reference evidence="6 7" key="1">
    <citation type="submission" date="2016-06" db="EMBL/GenBank/DDBJ databases">
        <title>Evolution of pathogenesis and genome organization in the Tremellales.</title>
        <authorList>
            <person name="Cuomo C."/>
            <person name="Litvintseva A."/>
            <person name="Heitman J."/>
            <person name="Chen Y."/>
            <person name="Sun S."/>
            <person name="Springer D."/>
            <person name="Dromer F."/>
            <person name="Young S."/>
            <person name="Zeng Q."/>
            <person name="Chapman S."/>
            <person name="Gujja S."/>
            <person name="Saif S."/>
            <person name="Birren B."/>
        </authorList>
    </citation>
    <scope>NUCLEOTIDE SEQUENCE [LARGE SCALE GENOMIC DNA]</scope>
    <source>
        <strain evidence="6 7">CBS 6039</strain>
    </source>
</reference>
<dbReference type="EMBL" id="AWGJ01000008">
    <property type="protein sequence ID" value="ODN76802.1"/>
    <property type="molecule type" value="Genomic_DNA"/>
</dbReference>
<evidence type="ECO:0000256" key="2">
    <source>
        <dbReference type="ARBA" id="ARBA00022980"/>
    </source>
</evidence>
<protein>
    <recommendedName>
        <fullName evidence="5">Large ribosomal subunit protein uL5 C-terminal domain-containing protein</fullName>
    </recommendedName>
</protein>
<evidence type="ECO:0000256" key="3">
    <source>
        <dbReference type="ARBA" id="ARBA00023274"/>
    </source>
</evidence>
<evidence type="ECO:0000259" key="5">
    <source>
        <dbReference type="Pfam" id="PF00673"/>
    </source>
</evidence>
<evidence type="ECO:0000256" key="1">
    <source>
        <dbReference type="ARBA" id="ARBA00008553"/>
    </source>
</evidence>
<evidence type="ECO:0000313" key="7">
    <source>
        <dbReference type="Proteomes" id="UP000094065"/>
    </source>
</evidence>
<organism evidence="6 7">
    <name type="scientific">Cryptococcus amylolentus CBS 6039</name>
    <dbReference type="NCBI Taxonomy" id="1295533"/>
    <lineage>
        <taxon>Eukaryota</taxon>
        <taxon>Fungi</taxon>
        <taxon>Dikarya</taxon>
        <taxon>Basidiomycota</taxon>
        <taxon>Agaricomycotina</taxon>
        <taxon>Tremellomycetes</taxon>
        <taxon>Tremellales</taxon>
        <taxon>Cryptococcaceae</taxon>
        <taxon>Cryptococcus</taxon>
    </lineage>
</organism>
<feature type="region of interest" description="Disordered" evidence="4">
    <location>
        <begin position="17"/>
        <end position="36"/>
    </location>
</feature>
<feature type="compositionally biased region" description="Pro residues" evidence="4">
    <location>
        <begin position="79"/>
        <end position="90"/>
    </location>
</feature>
<dbReference type="InterPro" id="IPR031309">
    <property type="entry name" value="Ribosomal_uL5_C"/>
</dbReference>